<accession>A0A6J2KJX9</accession>
<feature type="domain" description="DDE Tnp4" evidence="8">
    <location>
        <begin position="160"/>
        <end position="315"/>
    </location>
</feature>
<dbReference type="RefSeq" id="XP_028042410.1">
    <property type="nucleotide sequence ID" value="XM_028186609.1"/>
</dbReference>
<dbReference type="Pfam" id="PF13359">
    <property type="entry name" value="DDE_Tnp_4"/>
    <property type="match status" value="1"/>
</dbReference>
<evidence type="ECO:0000256" key="4">
    <source>
        <dbReference type="ARBA" id="ARBA00022722"/>
    </source>
</evidence>
<dbReference type="GeneID" id="114252104"/>
<dbReference type="GO" id="GO:0046872">
    <property type="term" value="F:metal ion binding"/>
    <property type="evidence" value="ECO:0007669"/>
    <property type="project" value="UniProtKB-KW"/>
</dbReference>
<evidence type="ECO:0000313" key="9">
    <source>
        <dbReference type="Proteomes" id="UP000504629"/>
    </source>
</evidence>
<dbReference type="InterPro" id="IPR027806">
    <property type="entry name" value="HARBI1_dom"/>
</dbReference>
<evidence type="ECO:0000256" key="2">
    <source>
        <dbReference type="ARBA" id="ARBA00004123"/>
    </source>
</evidence>
<dbReference type="PANTHER" id="PTHR22930">
    <property type="match status" value="1"/>
</dbReference>
<dbReference type="InterPro" id="IPR045249">
    <property type="entry name" value="HARBI1-like"/>
</dbReference>
<dbReference type="Proteomes" id="UP000504629">
    <property type="component" value="Unplaced"/>
</dbReference>
<dbReference type="GO" id="GO:0005634">
    <property type="term" value="C:nucleus"/>
    <property type="evidence" value="ECO:0007669"/>
    <property type="project" value="UniProtKB-SubCell"/>
</dbReference>
<dbReference type="OrthoDB" id="7434799at2759"/>
<dbReference type="GO" id="GO:0016787">
    <property type="term" value="F:hydrolase activity"/>
    <property type="evidence" value="ECO:0007669"/>
    <property type="project" value="UniProtKB-KW"/>
</dbReference>
<evidence type="ECO:0000313" key="10">
    <source>
        <dbReference type="RefSeq" id="XP_028042410.1"/>
    </source>
</evidence>
<reference evidence="10" key="1">
    <citation type="submission" date="2025-08" db="UniProtKB">
        <authorList>
            <consortium name="RefSeq"/>
        </authorList>
    </citation>
    <scope>IDENTIFICATION</scope>
    <source>
        <tissue evidence="10">Silk gland</tissue>
    </source>
</reference>
<sequence>MMAARNFFAWKMLSMAAAQDERNYMTSIRIKYRNSNNPVTNLTETEFRRIYRFSKKTFKFLCEELRQLTNLRSSQRVSLEVKVLTALFFYATGSYQRPVGIAKNVSQKMCSVYIEQVTEALIYKDFLCKYIKFPDTSTARQEVSRRFFYKHQIPGVIGCIDCSHFRIFGPPKREEHQYYCRKHYHSINVQMVCDDEYRILNVNSKFGGANHDSFIWDNSDLNQYMQLLHQNNETMWLLGDSGYPQRPWLMTPILNAAPNTPQSNYNQKHMRARVVIENTFGRLKNRWRCLNKDRALHYKPVKCARIILACCVLHNIGINYDTVDDADNIDLENDDDQGHDEIMRETSSTADLIRGRVLRDQLVRRLYQQ</sequence>
<protein>
    <submittedName>
        <fullName evidence="10">Nuclease HARBI1</fullName>
    </submittedName>
</protein>
<name>A0A6J2KJX9_BOMMA</name>
<gene>
    <name evidence="10" type="primary">LOC114252104</name>
</gene>
<keyword evidence="9" id="KW-1185">Reference proteome</keyword>
<organism evidence="9 10">
    <name type="scientific">Bombyx mandarina</name>
    <name type="common">Wild silk moth</name>
    <name type="synonym">Wild silkworm</name>
    <dbReference type="NCBI Taxonomy" id="7092"/>
    <lineage>
        <taxon>Eukaryota</taxon>
        <taxon>Metazoa</taxon>
        <taxon>Ecdysozoa</taxon>
        <taxon>Arthropoda</taxon>
        <taxon>Hexapoda</taxon>
        <taxon>Insecta</taxon>
        <taxon>Pterygota</taxon>
        <taxon>Neoptera</taxon>
        <taxon>Endopterygota</taxon>
        <taxon>Lepidoptera</taxon>
        <taxon>Glossata</taxon>
        <taxon>Ditrysia</taxon>
        <taxon>Bombycoidea</taxon>
        <taxon>Bombycidae</taxon>
        <taxon>Bombycinae</taxon>
        <taxon>Bombyx</taxon>
    </lineage>
</organism>
<evidence type="ECO:0000256" key="5">
    <source>
        <dbReference type="ARBA" id="ARBA00022723"/>
    </source>
</evidence>
<evidence type="ECO:0000259" key="8">
    <source>
        <dbReference type="Pfam" id="PF13359"/>
    </source>
</evidence>
<keyword evidence="6" id="KW-0378">Hydrolase</keyword>
<evidence type="ECO:0000256" key="6">
    <source>
        <dbReference type="ARBA" id="ARBA00022801"/>
    </source>
</evidence>
<comment type="subcellular location">
    <subcellularLocation>
        <location evidence="2">Nucleus</location>
    </subcellularLocation>
</comment>
<comment type="similarity">
    <text evidence="3">Belongs to the HARBI1 family.</text>
</comment>
<evidence type="ECO:0000256" key="3">
    <source>
        <dbReference type="ARBA" id="ARBA00006958"/>
    </source>
</evidence>
<dbReference type="GO" id="GO:0004518">
    <property type="term" value="F:nuclease activity"/>
    <property type="evidence" value="ECO:0007669"/>
    <property type="project" value="UniProtKB-KW"/>
</dbReference>
<dbReference type="AlphaFoldDB" id="A0A6J2KJX9"/>
<keyword evidence="7" id="KW-0539">Nucleus</keyword>
<evidence type="ECO:0000256" key="1">
    <source>
        <dbReference type="ARBA" id="ARBA00001968"/>
    </source>
</evidence>
<dbReference type="PANTHER" id="PTHR22930:SF85">
    <property type="entry name" value="GH03217P-RELATED"/>
    <property type="match status" value="1"/>
</dbReference>
<proteinExistence type="inferred from homology"/>
<dbReference type="KEGG" id="bman:114252104"/>
<keyword evidence="5" id="KW-0479">Metal-binding</keyword>
<comment type="cofactor">
    <cofactor evidence="1">
        <name>a divalent metal cation</name>
        <dbReference type="ChEBI" id="CHEBI:60240"/>
    </cofactor>
</comment>
<keyword evidence="4" id="KW-0540">Nuclease</keyword>
<evidence type="ECO:0000256" key="7">
    <source>
        <dbReference type="ARBA" id="ARBA00023242"/>
    </source>
</evidence>